<dbReference type="KEGG" id="mmec:FIU01_07685"/>
<dbReference type="EMBL" id="CP040946">
    <property type="protein sequence ID" value="QDC44419.1"/>
    <property type="molecule type" value="Genomic_DNA"/>
</dbReference>
<organism evidence="2 3">
    <name type="scientific">Methylophilus medardicus</name>
    <dbReference type="NCBI Taxonomy" id="2588534"/>
    <lineage>
        <taxon>Bacteria</taxon>
        <taxon>Pseudomonadati</taxon>
        <taxon>Pseudomonadota</taxon>
        <taxon>Betaproteobacteria</taxon>
        <taxon>Nitrosomonadales</taxon>
        <taxon>Methylophilaceae</taxon>
        <taxon>Methylophilus</taxon>
    </lineage>
</organism>
<feature type="signal peptide" evidence="1">
    <location>
        <begin position="1"/>
        <end position="20"/>
    </location>
</feature>
<evidence type="ECO:0000256" key="1">
    <source>
        <dbReference type="SAM" id="SignalP"/>
    </source>
</evidence>
<dbReference type="OrthoDB" id="8537030at2"/>
<gene>
    <name evidence="2" type="ORF">FIU01_07685</name>
</gene>
<name>A0A5B8CT70_9PROT</name>
<evidence type="ECO:0000313" key="2">
    <source>
        <dbReference type="EMBL" id="QDC44419.1"/>
    </source>
</evidence>
<dbReference type="AlphaFoldDB" id="A0A5B8CT70"/>
<sequence length="95" mass="10711">MCKFLLALWVTFGLMSYAQAEESVEQESVVNQMHQNHFLGKRPYAKAPIAKQNPDEKWVGAGIVTDKPEPGFDKHQQMRLNFIGKRPYTAGSSAD</sequence>
<protein>
    <submittedName>
        <fullName evidence="2">Uncharacterized protein</fullName>
    </submittedName>
</protein>
<proteinExistence type="predicted"/>
<dbReference type="Proteomes" id="UP000311008">
    <property type="component" value="Chromosome"/>
</dbReference>
<evidence type="ECO:0000313" key="3">
    <source>
        <dbReference type="Proteomes" id="UP000311008"/>
    </source>
</evidence>
<dbReference type="RefSeq" id="WP_140003750.1">
    <property type="nucleotide sequence ID" value="NZ_CP040946.1"/>
</dbReference>
<reference evidence="3" key="1">
    <citation type="journal article" date="2019" name="ISME J.">
        <title>Evolution in action: habitat transition from sediment to the pelagial leads to genome streamlining in Methylophilaceae.</title>
        <authorList>
            <person name="Salcher M."/>
            <person name="Schaefle D."/>
            <person name="Kaspar M."/>
            <person name="Neuenschwander S.M."/>
            <person name="Ghai R."/>
        </authorList>
    </citation>
    <scope>NUCLEOTIDE SEQUENCE [LARGE SCALE GENOMIC DNA]</scope>
    <source>
        <strain evidence="3">MMS-M-51</strain>
    </source>
</reference>
<keyword evidence="1" id="KW-0732">Signal</keyword>
<keyword evidence="3" id="KW-1185">Reference proteome</keyword>
<feature type="chain" id="PRO_5023054709" evidence="1">
    <location>
        <begin position="21"/>
        <end position="95"/>
    </location>
</feature>
<accession>A0A5B8CT70</accession>